<name>A0ABX2UFW0_9LACO</name>
<dbReference type="Proteomes" id="UP000077280">
    <property type="component" value="Unassembled WGS sequence"/>
</dbReference>
<dbReference type="EMBL" id="LXND01000046">
    <property type="protein sequence ID" value="OAD64112.1"/>
    <property type="molecule type" value="Genomic_DNA"/>
</dbReference>
<proteinExistence type="predicted"/>
<evidence type="ECO:0000313" key="1">
    <source>
        <dbReference type="EMBL" id="OAD64112.1"/>
    </source>
</evidence>
<sequence>MKEERTKMIQIPQNMTEVKVKIAELEELGHKSDEKQVVFEAIQDNAQSLLDEQLEGHYYSCKLNDDTITIFDVIQKPIGDIKSQGASFDADFRQDANKMLIYLDTEIHRVINQR</sequence>
<comment type="caution">
    <text evidence="1">The sequence shown here is derived from an EMBL/GenBank/DDBJ whole genome shotgun (WGS) entry which is preliminary data.</text>
</comment>
<evidence type="ECO:0000313" key="2">
    <source>
        <dbReference type="Proteomes" id="UP000077280"/>
    </source>
</evidence>
<protein>
    <submittedName>
        <fullName evidence="1">Uncharacterized protein</fullName>
    </submittedName>
</protein>
<keyword evidence="2" id="KW-1185">Reference proteome</keyword>
<organism evidence="1 2">
    <name type="scientific">Pediococcus parvulus</name>
    <dbReference type="NCBI Taxonomy" id="54062"/>
    <lineage>
        <taxon>Bacteria</taxon>
        <taxon>Bacillati</taxon>
        <taxon>Bacillota</taxon>
        <taxon>Bacilli</taxon>
        <taxon>Lactobacillales</taxon>
        <taxon>Lactobacillaceae</taxon>
        <taxon>Pediococcus</taxon>
    </lineage>
</organism>
<dbReference type="RefSeq" id="WP_068806460.1">
    <property type="nucleotide sequence ID" value="NZ_CP168676.1"/>
</dbReference>
<gene>
    <name evidence="1" type="ORF">A7K95_06665</name>
</gene>
<reference evidence="1 2" key="1">
    <citation type="submission" date="2016-05" db="EMBL/GenBank/DDBJ databases">
        <title>Draft genome sequence of Pediococcus parvulus 2.6, a probiotic beta-glucan producer strain.</title>
        <authorList>
            <person name="Mohedano M.L."/>
            <person name="Perez-Ramos A."/>
            <person name="Duenas M.T."/>
            <person name="Lamontanara A."/>
            <person name="Orru L."/>
            <person name="Spano G."/>
            <person name="Capozzi V."/>
            <person name="Lopez P."/>
        </authorList>
    </citation>
    <scope>NUCLEOTIDE SEQUENCE [LARGE SCALE GENOMIC DNA]</scope>
    <source>
        <strain evidence="1 2">2.6</strain>
    </source>
</reference>
<accession>A0ABX2UFW0</accession>